<dbReference type="InterPro" id="IPR013320">
    <property type="entry name" value="ConA-like_dom_sf"/>
</dbReference>
<name>A0A2T9XAA3_9CREN</name>
<keyword evidence="2" id="KW-1133">Transmembrane helix</keyword>
<keyword evidence="2" id="KW-0812">Transmembrane</keyword>
<dbReference type="Proteomes" id="UP000245638">
    <property type="component" value="Unassembled WGS sequence"/>
</dbReference>
<reference evidence="3 4" key="1">
    <citation type="journal article" date="2015" name="Appl. Environ. Microbiol.">
        <title>Nanoarchaeota, Their Sulfolobales Host, and Nanoarchaeota Virus Distribution across Yellowstone National Park Hot Springs.</title>
        <authorList>
            <person name="Munson-McGee J.H."/>
            <person name="Field E.K."/>
            <person name="Bateson M."/>
            <person name="Rooney C."/>
            <person name="Stepanauskas R."/>
            <person name="Young M.J."/>
        </authorList>
    </citation>
    <scope>NUCLEOTIDE SEQUENCE [LARGE SCALE GENOMIC DNA]</scope>
    <source>
        <strain evidence="3">SCGC AC-742_N10</strain>
    </source>
</reference>
<dbReference type="InterPro" id="IPR013319">
    <property type="entry name" value="GH11/12"/>
</dbReference>
<accession>A0A2T9XAA3</accession>
<proteinExistence type="inferred from homology"/>
<dbReference type="InterPro" id="IPR002594">
    <property type="entry name" value="GH12"/>
</dbReference>
<keyword evidence="2" id="KW-0472">Membrane</keyword>
<organism evidence="3 4">
    <name type="scientific">Acidianus hospitalis</name>
    <dbReference type="NCBI Taxonomy" id="563177"/>
    <lineage>
        <taxon>Archaea</taxon>
        <taxon>Thermoproteota</taxon>
        <taxon>Thermoprotei</taxon>
        <taxon>Sulfolobales</taxon>
        <taxon>Sulfolobaceae</taxon>
        <taxon>Acidianus</taxon>
    </lineage>
</organism>
<feature type="transmembrane region" description="Helical" evidence="2">
    <location>
        <begin position="6"/>
        <end position="28"/>
    </location>
</feature>
<comment type="similarity">
    <text evidence="1">Belongs to the glycosyl hydrolase 12 (cellulase H) family.</text>
</comment>
<evidence type="ECO:0000313" key="4">
    <source>
        <dbReference type="Proteomes" id="UP000245638"/>
    </source>
</evidence>
<dbReference type="Pfam" id="PF01670">
    <property type="entry name" value="Glyco_hydro_12"/>
    <property type="match status" value="1"/>
</dbReference>
<dbReference type="Gene3D" id="2.60.120.180">
    <property type="match status" value="1"/>
</dbReference>
<sequence length="335" mass="38244">MKKNYVITSVVLITIIVVSMTFISLHFLNNNNIMPVKSSEKSSNNEVITTTPHQEEYFSIIGSYKSDSEYAMAEIYSFKCSFFVSPFLWNLKYADGNANLTFRNGVLYVNINFSNFEKISPCIPVDGYPGLMYGHEGWFPFAGTTIENPSLVLPRKVYCLPNITSTLNFSLWVKEGNIDDFSYDIWLSQNPNITYLAYPDIELMIWLYHNETLSSYFIKEGEVQVPIYVNGSEITCTFTVYILPHTGSSNGWIGAYYLSNKSLEGKVSIPLTFFIKDEFQWIDKIFPTVNESSYYLDGIQVGMEFNDYNGIAELGYTLYCWIMSTAQGVKILDEA</sequence>
<comment type="caution">
    <text evidence="3">The sequence shown here is derived from an EMBL/GenBank/DDBJ whole genome shotgun (WGS) entry which is preliminary data.</text>
</comment>
<dbReference type="AlphaFoldDB" id="A0A2T9XAA3"/>
<gene>
    <name evidence="3" type="ORF">DDW13_01620</name>
</gene>
<dbReference type="EMBL" id="QEFD01000058">
    <property type="protein sequence ID" value="PVU76985.1"/>
    <property type="molecule type" value="Genomic_DNA"/>
</dbReference>
<dbReference type="GO" id="GO:0000272">
    <property type="term" value="P:polysaccharide catabolic process"/>
    <property type="evidence" value="ECO:0007669"/>
    <property type="project" value="InterPro"/>
</dbReference>
<evidence type="ECO:0008006" key="5">
    <source>
        <dbReference type="Google" id="ProtNLM"/>
    </source>
</evidence>
<dbReference type="SUPFAM" id="SSF49899">
    <property type="entry name" value="Concanavalin A-like lectins/glucanases"/>
    <property type="match status" value="1"/>
</dbReference>
<dbReference type="GO" id="GO:0008810">
    <property type="term" value="F:cellulase activity"/>
    <property type="evidence" value="ECO:0007669"/>
    <property type="project" value="InterPro"/>
</dbReference>
<protein>
    <recommendedName>
        <fullName evidence="5">Endoglucanase</fullName>
    </recommendedName>
</protein>
<evidence type="ECO:0000256" key="2">
    <source>
        <dbReference type="SAM" id="Phobius"/>
    </source>
</evidence>
<evidence type="ECO:0000256" key="1">
    <source>
        <dbReference type="ARBA" id="ARBA00005519"/>
    </source>
</evidence>
<evidence type="ECO:0000313" key="3">
    <source>
        <dbReference type="EMBL" id="PVU76985.1"/>
    </source>
</evidence>